<sequence>MDAIQRVAERRADLTDVVTSLSRRLAGIKEASEWTSNDDEHDPEGVTIAFERAQVAGLLEMARTELGELDLAEARIRAGAYGVCERCGRPVGDGRLEVLPAARTCVACADRRR</sequence>
<evidence type="ECO:0000313" key="7">
    <source>
        <dbReference type="Proteomes" id="UP001141259"/>
    </source>
</evidence>
<organism evidence="6 7">
    <name type="scientific">Umezawaea endophytica</name>
    <dbReference type="NCBI Taxonomy" id="1654476"/>
    <lineage>
        <taxon>Bacteria</taxon>
        <taxon>Bacillati</taxon>
        <taxon>Actinomycetota</taxon>
        <taxon>Actinomycetes</taxon>
        <taxon>Pseudonocardiales</taxon>
        <taxon>Pseudonocardiaceae</taxon>
        <taxon>Umezawaea</taxon>
    </lineage>
</organism>
<dbReference type="PANTHER" id="PTHR33823:SF4">
    <property type="entry name" value="GENERAL STRESS PROTEIN 16O"/>
    <property type="match status" value="1"/>
</dbReference>
<dbReference type="AlphaFoldDB" id="A0A9X2VFT6"/>
<keyword evidence="2" id="KW-0863">Zinc-finger</keyword>
<dbReference type="SUPFAM" id="SSF57716">
    <property type="entry name" value="Glucocorticoid receptor-like (DNA-binding domain)"/>
    <property type="match status" value="1"/>
</dbReference>
<gene>
    <name evidence="6" type="ORF">NZH93_00245</name>
</gene>
<dbReference type="EMBL" id="JANYMP010000001">
    <property type="protein sequence ID" value="MCS7475267.1"/>
    <property type="molecule type" value="Genomic_DNA"/>
</dbReference>
<feature type="zinc finger region" description="dksA C4-type" evidence="4">
    <location>
        <begin position="84"/>
        <end position="108"/>
    </location>
</feature>
<accession>A0A9X2VFT6</accession>
<reference evidence="6" key="1">
    <citation type="submission" date="2022-08" db="EMBL/GenBank/DDBJ databases">
        <authorList>
            <person name="Tistechok S."/>
            <person name="Samborskyy M."/>
            <person name="Roman I."/>
        </authorList>
    </citation>
    <scope>NUCLEOTIDE SEQUENCE</scope>
    <source>
        <strain evidence="6">DSM 103496</strain>
    </source>
</reference>
<keyword evidence="1" id="KW-0479">Metal-binding</keyword>
<dbReference type="GO" id="GO:0008270">
    <property type="term" value="F:zinc ion binding"/>
    <property type="evidence" value="ECO:0007669"/>
    <property type="project" value="UniProtKB-KW"/>
</dbReference>
<evidence type="ECO:0000313" key="6">
    <source>
        <dbReference type="EMBL" id="MCS7475267.1"/>
    </source>
</evidence>
<proteinExistence type="predicted"/>
<evidence type="ECO:0000256" key="4">
    <source>
        <dbReference type="PROSITE-ProRule" id="PRU00510"/>
    </source>
</evidence>
<dbReference type="PANTHER" id="PTHR33823">
    <property type="entry name" value="RNA POLYMERASE-BINDING TRANSCRIPTION FACTOR DKSA-RELATED"/>
    <property type="match status" value="1"/>
</dbReference>
<protein>
    <submittedName>
        <fullName evidence="6">TraR/DksA C4-type zinc finger protein</fullName>
    </submittedName>
</protein>
<evidence type="ECO:0000256" key="1">
    <source>
        <dbReference type="ARBA" id="ARBA00022723"/>
    </source>
</evidence>
<name>A0A9X2VFT6_9PSEU</name>
<dbReference type="RefSeq" id="WP_259620792.1">
    <property type="nucleotide sequence ID" value="NZ_JANYMP010000001.1"/>
</dbReference>
<dbReference type="Proteomes" id="UP001141259">
    <property type="component" value="Unassembled WGS sequence"/>
</dbReference>
<dbReference type="PROSITE" id="PS51128">
    <property type="entry name" value="ZF_DKSA_2"/>
    <property type="match status" value="1"/>
</dbReference>
<feature type="domain" description="Zinc finger DksA/TraR C4-type" evidence="5">
    <location>
        <begin position="79"/>
        <end position="112"/>
    </location>
</feature>
<comment type="caution">
    <text evidence="6">The sequence shown here is derived from an EMBL/GenBank/DDBJ whole genome shotgun (WGS) entry which is preliminary data.</text>
</comment>
<dbReference type="Pfam" id="PF01258">
    <property type="entry name" value="zf-dskA_traR"/>
    <property type="match status" value="1"/>
</dbReference>
<dbReference type="Gene3D" id="1.20.120.910">
    <property type="entry name" value="DksA, coiled-coil domain"/>
    <property type="match status" value="1"/>
</dbReference>
<keyword evidence="3" id="KW-0862">Zinc</keyword>
<keyword evidence="7" id="KW-1185">Reference proteome</keyword>
<dbReference type="InterPro" id="IPR000962">
    <property type="entry name" value="Znf_DskA_TraR"/>
</dbReference>
<evidence type="ECO:0000256" key="3">
    <source>
        <dbReference type="ARBA" id="ARBA00022833"/>
    </source>
</evidence>
<evidence type="ECO:0000256" key="2">
    <source>
        <dbReference type="ARBA" id="ARBA00022771"/>
    </source>
</evidence>
<evidence type="ECO:0000259" key="5">
    <source>
        <dbReference type="Pfam" id="PF01258"/>
    </source>
</evidence>